<name>A0A445GHP7_GLYSO</name>
<dbReference type="PANTHER" id="PTHR48034">
    <property type="entry name" value="TRANSFORMER-2 SEX-DETERMINING PROTEIN-RELATED"/>
    <property type="match status" value="1"/>
</dbReference>
<keyword evidence="2" id="KW-0812">Transmembrane</keyword>
<gene>
    <name evidence="4" type="ORF">D0Y65_043472</name>
</gene>
<evidence type="ECO:0000313" key="4">
    <source>
        <dbReference type="EMBL" id="RZB60725.1"/>
    </source>
</evidence>
<dbReference type="CDD" id="cd00590">
    <property type="entry name" value="RRM_SF"/>
    <property type="match status" value="1"/>
</dbReference>
<keyword evidence="2" id="KW-1133">Transmembrane helix</keyword>
<feature type="domain" description="RRM" evidence="3">
    <location>
        <begin position="143"/>
        <end position="221"/>
    </location>
</feature>
<dbReference type="SMART" id="SM00360">
    <property type="entry name" value="RRM"/>
    <property type="match status" value="1"/>
</dbReference>
<keyword evidence="1" id="KW-0694">RNA-binding</keyword>
<dbReference type="InterPro" id="IPR012677">
    <property type="entry name" value="Nucleotide-bd_a/b_plait_sf"/>
</dbReference>
<sequence length="236" mass="27106">LYLKPQQRFEILPSTQSNTFITSLCRLILPLQAIFSERDGISGIQGPLPRGKLSRDLGLGQDLGRGLGLDKGQDPVLEVMAGQDHQFMEGWFYFFNFVYIFVVLKVLETYSFCVFCFYHFMGVYFYRSRSPIHGRSEPSNPGDTLYVTGLSSRVTERDLEEHFSKEGKVSSCFLVVEPRTRISRGFAFVTMESAEDAERCIKYLNQSVLEGRYITIERNALHQLCWQRSKMISTSM</sequence>
<feature type="non-terminal residue" evidence="4">
    <location>
        <position position="1"/>
    </location>
</feature>
<reference evidence="4 5" key="1">
    <citation type="submission" date="2018-09" db="EMBL/GenBank/DDBJ databases">
        <title>A high-quality reference genome of wild soybean provides a powerful tool to mine soybean genomes.</title>
        <authorList>
            <person name="Xie M."/>
            <person name="Chung C.Y.L."/>
            <person name="Li M.-W."/>
            <person name="Wong F.-L."/>
            <person name="Chan T.-F."/>
            <person name="Lam H.-M."/>
        </authorList>
    </citation>
    <scope>NUCLEOTIDE SEQUENCE [LARGE SCALE GENOMIC DNA]</scope>
    <source>
        <strain evidence="5">cv. W05</strain>
        <tissue evidence="4">Hypocotyl of etiolated seedlings</tissue>
    </source>
</reference>
<dbReference type="Proteomes" id="UP000289340">
    <property type="component" value="Chromosome 16"/>
</dbReference>
<dbReference type="InterPro" id="IPR000504">
    <property type="entry name" value="RRM_dom"/>
</dbReference>
<dbReference type="PROSITE" id="PS50102">
    <property type="entry name" value="RRM"/>
    <property type="match status" value="1"/>
</dbReference>
<feature type="transmembrane region" description="Helical" evidence="2">
    <location>
        <begin position="97"/>
        <end position="126"/>
    </location>
</feature>
<evidence type="ECO:0000256" key="2">
    <source>
        <dbReference type="SAM" id="Phobius"/>
    </source>
</evidence>
<dbReference type="SUPFAM" id="SSF54928">
    <property type="entry name" value="RNA-binding domain, RBD"/>
    <property type="match status" value="1"/>
</dbReference>
<evidence type="ECO:0000256" key="1">
    <source>
        <dbReference type="PROSITE-ProRule" id="PRU00176"/>
    </source>
</evidence>
<accession>A0A445GHP7</accession>
<evidence type="ECO:0000259" key="3">
    <source>
        <dbReference type="PROSITE" id="PS50102"/>
    </source>
</evidence>
<dbReference type="EMBL" id="QZWG01000016">
    <property type="protein sequence ID" value="RZB60725.1"/>
    <property type="molecule type" value="Genomic_DNA"/>
</dbReference>
<organism evidence="4 5">
    <name type="scientific">Glycine soja</name>
    <name type="common">Wild soybean</name>
    <dbReference type="NCBI Taxonomy" id="3848"/>
    <lineage>
        <taxon>Eukaryota</taxon>
        <taxon>Viridiplantae</taxon>
        <taxon>Streptophyta</taxon>
        <taxon>Embryophyta</taxon>
        <taxon>Tracheophyta</taxon>
        <taxon>Spermatophyta</taxon>
        <taxon>Magnoliopsida</taxon>
        <taxon>eudicotyledons</taxon>
        <taxon>Gunneridae</taxon>
        <taxon>Pentapetalae</taxon>
        <taxon>rosids</taxon>
        <taxon>fabids</taxon>
        <taxon>Fabales</taxon>
        <taxon>Fabaceae</taxon>
        <taxon>Papilionoideae</taxon>
        <taxon>50 kb inversion clade</taxon>
        <taxon>NPAAA clade</taxon>
        <taxon>indigoferoid/millettioid clade</taxon>
        <taxon>Phaseoleae</taxon>
        <taxon>Glycine</taxon>
        <taxon>Glycine subgen. Soja</taxon>
    </lineage>
</organism>
<proteinExistence type="predicted"/>
<dbReference type="InterPro" id="IPR050441">
    <property type="entry name" value="RBM"/>
</dbReference>
<keyword evidence="2" id="KW-0472">Membrane</keyword>
<protein>
    <submittedName>
        <fullName evidence="4">Serine/arginine-rich splicing factor SR45a isoform B</fullName>
    </submittedName>
</protein>
<dbReference type="GO" id="GO:0003723">
    <property type="term" value="F:RNA binding"/>
    <property type="evidence" value="ECO:0007669"/>
    <property type="project" value="UniProtKB-UniRule"/>
</dbReference>
<evidence type="ECO:0000313" key="5">
    <source>
        <dbReference type="Proteomes" id="UP000289340"/>
    </source>
</evidence>
<keyword evidence="5" id="KW-1185">Reference proteome</keyword>
<dbReference type="InterPro" id="IPR035979">
    <property type="entry name" value="RBD_domain_sf"/>
</dbReference>
<dbReference type="Gene3D" id="3.30.70.330">
    <property type="match status" value="1"/>
</dbReference>
<dbReference type="Pfam" id="PF00076">
    <property type="entry name" value="RRM_1"/>
    <property type="match status" value="1"/>
</dbReference>
<dbReference type="AlphaFoldDB" id="A0A445GHP7"/>
<comment type="caution">
    <text evidence="4">The sequence shown here is derived from an EMBL/GenBank/DDBJ whole genome shotgun (WGS) entry which is preliminary data.</text>
</comment>